<dbReference type="PANTHER" id="PTHR24166:SF48">
    <property type="entry name" value="PROTEIN VAPYRIN"/>
    <property type="match status" value="1"/>
</dbReference>
<feature type="repeat" description="ANK" evidence="3">
    <location>
        <begin position="455"/>
        <end position="487"/>
    </location>
</feature>
<feature type="repeat" description="ANK" evidence="3">
    <location>
        <begin position="293"/>
        <end position="325"/>
    </location>
</feature>
<dbReference type="PROSITE" id="PS50297">
    <property type="entry name" value="ANK_REP_REGION"/>
    <property type="match status" value="7"/>
</dbReference>
<name>A0ABP0WG86_9BRYO</name>
<keyword evidence="2 3" id="KW-0040">ANK repeat</keyword>
<accession>A0ABP0WG86</accession>
<keyword evidence="1" id="KW-0677">Repeat</keyword>
<dbReference type="Gene3D" id="1.25.40.20">
    <property type="entry name" value="Ankyrin repeat-containing domain"/>
    <property type="match status" value="4"/>
</dbReference>
<dbReference type="Proteomes" id="UP001497444">
    <property type="component" value="Chromosome 17"/>
</dbReference>
<evidence type="ECO:0000313" key="5">
    <source>
        <dbReference type="Proteomes" id="UP001497444"/>
    </source>
</evidence>
<dbReference type="InterPro" id="IPR050889">
    <property type="entry name" value="Dendritic_Spine_Reg/Scaffold"/>
</dbReference>
<feature type="repeat" description="ANK" evidence="3">
    <location>
        <begin position="258"/>
        <end position="290"/>
    </location>
</feature>
<dbReference type="PANTHER" id="PTHR24166">
    <property type="entry name" value="ROLLING PEBBLES, ISOFORM B"/>
    <property type="match status" value="1"/>
</dbReference>
<evidence type="ECO:0000256" key="1">
    <source>
        <dbReference type="ARBA" id="ARBA00022737"/>
    </source>
</evidence>
<feature type="repeat" description="ANK" evidence="3">
    <location>
        <begin position="329"/>
        <end position="361"/>
    </location>
</feature>
<feature type="repeat" description="ANK" evidence="3">
    <location>
        <begin position="365"/>
        <end position="387"/>
    </location>
</feature>
<dbReference type="EMBL" id="OZ020112">
    <property type="protein sequence ID" value="CAK9264896.1"/>
    <property type="molecule type" value="Genomic_DNA"/>
</dbReference>
<dbReference type="SUPFAM" id="SSF48403">
    <property type="entry name" value="Ankyrin repeat"/>
    <property type="match status" value="2"/>
</dbReference>
<evidence type="ECO:0000256" key="3">
    <source>
        <dbReference type="PROSITE-ProRule" id="PRU00023"/>
    </source>
</evidence>
<proteinExistence type="predicted"/>
<sequence>MATSSEQRTLWDVAEDGSEEEMRKFLSDRSQVKVNDTEILPAPAFRTALEHNPDMGVAKALLTYPGFEVNYRDFWERTPLHLASCKDARLELVKLLLQKSNTEVNATADYDMTPLHMAARFACPKVVELLLENEGLRIDAKTVDGFTALHLVAEGHVESGDFEEQSRPHEDRCKVVRMLLEAEKQRRLSGVDCHLNERDVLHRSVTPSSNEQHDFKMSGPWSTLFLPFQPLQQESSNNLTALHFAARMGSPQIVKNKEGNTPLHLASLGGHVKVVNMMLEHRTKLDLFSKNKDGNTIFHLAAKGGHLEVVKVFLEDGKGKKLLNRGNNDWNRPLHLAIEEGHVNVVNTLLEIAGNKLNLNEKNKDGNTPLHLAAEGGHYNVGTRLLQFFTTENNIGFESKATNNVQKGANKLNLNATNEEENTPLHLAAKEGHVKIVDAMLQFAQELTINANNIRGNTPLHLAAINGHVDVVNKLLEPKFEVDLNDRNRQGQTPLHFATIKCYPDVVKAL</sequence>
<dbReference type="InterPro" id="IPR036770">
    <property type="entry name" value="Ankyrin_rpt-contain_sf"/>
</dbReference>
<dbReference type="Pfam" id="PF12796">
    <property type="entry name" value="Ank_2"/>
    <property type="match status" value="4"/>
</dbReference>
<gene>
    <name evidence="4" type="ORF">CSSPJE1EN1_LOCUS10374</name>
</gene>
<dbReference type="InterPro" id="IPR002110">
    <property type="entry name" value="Ankyrin_rpt"/>
</dbReference>
<organism evidence="4 5">
    <name type="scientific">Sphagnum jensenii</name>
    <dbReference type="NCBI Taxonomy" id="128206"/>
    <lineage>
        <taxon>Eukaryota</taxon>
        <taxon>Viridiplantae</taxon>
        <taxon>Streptophyta</taxon>
        <taxon>Embryophyta</taxon>
        <taxon>Bryophyta</taxon>
        <taxon>Sphagnophytina</taxon>
        <taxon>Sphagnopsida</taxon>
        <taxon>Sphagnales</taxon>
        <taxon>Sphagnaceae</taxon>
        <taxon>Sphagnum</taxon>
    </lineage>
</organism>
<dbReference type="SMART" id="SM00248">
    <property type="entry name" value="ANK"/>
    <property type="match status" value="9"/>
</dbReference>
<protein>
    <submittedName>
        <fullName evidence="4">Uncharacterized protein</fullName>
    </submittedName>
</protein>
<dbReference type="PROSITE" id="PS50088">
    <property type="entry name" value="ANK_REPEAT"/>
    <property type="match status" value="7"/>
</dbReference>
<feature type="repeat" description="ANK" evidence="3">
    <location>
        <begin position="490"/>
        <end position="510"/>
    </location>
</feature>
<evidence type="ECO:0000313" key="4">
    <source>
        <dbReference type="EMBL" id="CAK9264896.1"/>
    </source>
</evidence>
<keyword evidence="5" id="KW-1185">Reference proteome</keyword>
<dbReference type="Pfam" id="PF00023">
    <property type="entry name" value="Ank"/>
    <property type="match status" value="1"/>
</dbReference>
<reference evidence="4" key="1">
    <citation type="submission" date="2024-02" db="EMBL/GenBank/DDBJ databases">
        <authorList>
            <consortium name="ELIXIR-Norway"/>
            <consortium name="Elixir Norway"/>
        </authorList>
    </citation>
    <scope>NUCLEOTIDE SEQUENCE</scope>
</reference>
<evidence type="ECO:0000256" key="2">
    <source>
        <dbReference type="ARBA" id="ARBA00023043"/>
    </source>
</evidence>
<feature type="repeat" description="ANK" evidence="3">
    <location>
        <begin position="420"/>
        <end position="452"/>
    </location>
</feature>